<reference evidence="1" key="1">
    <citation type="submission" date="2016-03" db="EMBL/GenBank/DDBJ databases">
        <title>Gut transcriptome analysis on engorged females of Ornithodoros mimon (Acari: Argasidae) and phylogenetic inferences of soft ticks.</title>
        <authorList>
            <person name="Landulfo G.A."/>
            <person name="Giovanni D."/>
            <person name="Carvalho E."/>
            <person name="Junqueira-de-Azevedo I."/>
            <person name="Patane J."/>
            <person name="Mendoca R."/>
            <person name="Barros-Battesti D."/>
        </authorList>
    </citation>
    <scope>NUCLEOTIDE SEQUENCE</scope>
    <source>
        <strain evidence="1">Females</strain>
        <tissue evidence="1">Gut</tissue>
    </source>
</reference>
<name>A0A147B7J7_9ACAR</name>
<feature type="non-terminal residue" evidence="1">
    <location>
        <position position="1"/>
    </location>
</feature>
<proteinExistence type="predicted"/>
<dbReference type="AlphaFoldDB" id="A0A147B7J7"/>
<sequence length="60" mass="6536">CYGGTSRGNSICRTSDFGGDVTQLSCEFNCRHYSLRVLHSCRSLTPDGPVHEGVGHHITN</sequence>
<protein>
    <submittedName>
        <fullName evidence="1">Uncharacterized protein</fullName>
    </submittedName>
</protein>
<evidence type="ECO:0000313" key="1">
    <source>
        <dbReference type="EMBL" id="JAR86734.1"/>
    </source>
</evidence>
<dbReference type="EMBL" id="GEIB01001551">
    <property type="protein sequence ID" value="JAR86734.1"/>
    <property type="molecule type" value="Transcribed_RNA"/>
</dbReference>
<accession>A0A147B7J7</accession>
<organism evidence="1">
    <name type="scientific">Alectorobius mimon</name>
    <dbReference type="NCBI Taxonomy" id="360319"/>
    <lineage>
        <taxon>Eukaryota</taxon>
        <taxon>Metazoa</taxon>
        <taxon>Ecdysozoa</taxon>
        <taxon>Arthropoda</taxon>
        <taxon>Chelicerata</taxon>
        <taxon>Arachnida</taxon>
        <taxon>Acari</taxon>
        <taxon>Parasitiformes</taxon>
        <taxon>Ixodida</taxon>
        <taxon>Ixodoidea</taxon>
        <taxon>Argasidae</taxon>
        <taxon>Ornithodorinae</taxon>
        <taxon>Alectorobius</taxon>
    </lineage>
</organism>